<dbReference type="AlphaFoldDB" id="A0A7R9JP57"/>
<dbReference type="EMBL" id="OE839287">
    <property type="protein sequence ID" value="CAD7586550.1"/>
    <property type="molecule type" value="Genomic_DNA"/>
</dbReference>
<reference evidence="1" key="1">
    <citation type="submission" date="2020-11" db="EMBL/GenBank/DDBJ databases">
        <authorList>
            <person name="Tran Van P."/>
        </authorList>
    </citation>
    <scope>NUCLEOTIDE SEQUENCE</scope>
</reference>
<sequence length="79" mass="9003">MAGVFIVPAHLLSAKVDADYLRQKTVATQSRWLASPDQDSEWHIQHCVIFYESIASVFVIMKDETRLHSPLYPMVAIVM</sequence>
<organism evidence="1">
    <name type="scientific">Timema genevievae</name>
    <name type="common">Walking stick</name>
    <dbReference type="NCBI Taxonomy" id="629358"/>
    <lineage>
        <taxon>Eukaryota</taxon>
        <taxon>Metazoa</taxon>
        <taxon>Ecdysozoa</taxon>
        <taxon>Arthropoda</taxon>
        <taxon>Hexapoda</taxon>
        <taxon>Insecta</taxon>
        <taxon>Pterygota</taxon>
        <taxon>Neoptera</taxon>
        <taxon>Polyneoptera</taxon>
        <taxon>Phasmatodea</taxon>
        <taxon>Timematodea</taxon>
        <taxon>Timematoidea</taxon>
        <taxon>Timematidae</taxon>
        <taxon>Timema</taxon>
    </lineage>
</organism>
<evidence type="ECO:0000313" key="1">
    <source>
        <dbReference type="EMBL" id="CAD7586550.1"/>
    </source>
</evidence>
<gene>
    <name evidence="1" type="ORF">TGEB3V08_LOCUS887</name>
</gene>
<protein>
    <submittedName>
        <fullName evidence="1">Uncharacterized protein</fullName>
    </submittedName>
</protein>
<name>A0A7R9JP57_TIMGE</name>
<proteinExistence type="predicted"/>
<accession>A0A7R9JP57</accession>